<feature type="compositionally biased region" description="Acidic residues" evidence="1">
    <location>
        <begin position="386"/>
        <end position="395"/>
    </location>
</feature>
<comment type="caution">
    <text evidence="2">The sequence shown here is derived from an EMBL/GenBank/DDBJ whole genome shotgun (WGS) entry which is preliminary data.</text>
</comment>
<dbReference type="Proteomes" id="UP001642464">
    <property type="component" value="Unassembled WGS sequence"/>
</dbReference>
<proteinExistence type="predicted"/>
<organism evidence="2 3">
    <name type="scientific">Durusdinium trenchii</name>
    <dbReference type="NCBI Taxonomy" id="1381693"/>
    <lineage>
        <taxon>Eukaryota</taxon>
        <taxon>Sar</taxon>
        <taxon>Alveolata</taxon>
        <taxon>Dinophyceae</taxon>
        <taxon>Suessiales</taxon>
        <taxon>Symbiodiniaceae</taxon>
        <taxon>Durusdinium</taxon>
    </lineage>
</organism>
<gene>
    <name evidence="2" type="ORF">SCF082_LOCUS23314</name>
</gene>
<name>A0ABP0LP72_9DINO</name>
<evidence type="ECO:0000256" key="1">
    <source>
        <dbReference type="SAM" id="MobiDB-lite"/>
    </source>
</evidence>
<evidence type="ECO:0000313" key="3">
    <source>
        <dbReference type="Proteomes" id="UP001642464"/>
    </source>
</evidence>
<protein>
    <submittedName>
        <fullName evidence="2">Copia protein</fullName>
    </submittedName>
</protein>
<feature type="region of interest" description="Disordered" evidence="1">
    <location>
        <begin position="378"/>
        <end position="439"/>
    </location>
</feature>
<dbReference type="EMBL" id="CAXAMM010016869">
    <property type="protein sequence ID" value="CAK9039965.1"/>
    <property type="molecule type" value="Genomic_DNA"/>
</dbReference>
<reference evidence="2 3" key="1">
    <citation type="submission" date="2024-02" db="EMBL/GenBank/DDBJ databases">
        <authorList>
            <person name="Chen Y."/>
            <person name="Shah S."/>
            <person name="Dougan E. K."/>
            <person name="Thang M."/>
            <person name="Chan C."/>
        </authorList>
    </citation>
    <scope>NUCLEOTIDE SEQUENCE [LARGE SCALE GENOMIC DNA]</scope>
</reference>
<keyword evidence="3" id="KW-1185">Reference proteome</keyword>
<sequence length="439" mass="49475">MAFERGQLQSWELYSGSGNLWLQFDLNNGWDFTNREHQKAFLALQDRLEPRFIWIAPPCKKWSSLQRLNCQEEWQQDLLQADSDIEENTHLKFTKRVFKKQKQKNNHAAIEQPKGADSWKTNTFKSIDETWTKAHLDQCAVADPDGQLWPIRKPTTLAASDPELAALLEARCPGCLYHLPLEGSSPSIGNRASAAATYQLKMCEHLAHAIHQLLMDQVYAAEEHAEEQAEPADPPRCGILNRLGHPPMEVFQQKMKLQETATVTIARASNDEKLVAHCSGNIMEMFNNYNLDSGVITTAVCPLLCQAAYGPKITWRGTAVVVIWLVHGTSLIRASYEHTRPIISSDGMPSNSQDDFSQQALQAVRGRGVTQFLDLPKSNKKKMEDIQSDEEDENLDGVSEPEEHQGLPPEPHGVPMSFSTTWPLYSDRKSYPRVCGPPF</sequence>
<accession>A0ABP0LP72</accession>
<evidence type="ECO:0000313" key="2">
    <source>
        <dbReference type="EMBL" id="CAK9039965.1"/>
    </source>
</evidence>